<dbReference type="Pfam" id="PF01582">
    <property type="entry name" value="TIR"/>
    <property type="match status" value="1"/>
</dbReference>
<evidence type="ECO:0000256" key="1">
    <source>
        <dbReference type="ARBA" id="ARBA00022614"/>
    </source>
</evidence>
<keyword evidence="3" id="KW-0611">Plant defense</keyword>
<evidence type="ECO:0000313" key="7">
    <source>
        <dbReference type="Proteomes" id="UP001408789"/>
    </source>
</evidence>
<proteinExistence type="predicted"/>
<dbReference type="Gene3D" id="3.40.50.10140">
    <property type="entry name" value="Toll/interleukin-1 receptor homology (TIR) domain"/>
    <property type="match status" value="1"/>
</dbReference>
<dbReference type="InterPro" id="IPR032675">
    <property type="entry name" value="LRR_dom_sf"/>
</dbReference>
<dbReference type="SUPFAM" id="SSF46785">
    <property type="entry name" value="Winged helix' DNA-binding domain"/>
    <property type="match status" value="1"/>
</dbReference>
<dbReference type="AlphaFoldDB" id="A0AAP0D963"/>
<evidence type="ECO:0000259" key="5">
    <source>
        <dbReference type="PROSITE" id="PS50104"/>
    </source>
</evidence>
<dbReference type="InterPro" id="IPR002182">
    <property type="entry name" value="NB-ARC"/>
</dbReference>
<comment type="caution">
    <text evidence="6">The sequence shown here is derived from an EMBL/GenBank/DDBJ whole genome shotgun (WGS) entry which is preliminary data.</text>
</comment>
<dbReference type="EMBL" id="JBCNJP010000011">
    <property type="protein sequence ID" value="KAK9070931.1"/>
    <property type="molecule type" value="Genomic_DNA"/>
</dbReference>
<dbReference type="FunFam" id="3.40.50.10140:FF:000007">
    <property type="entry name" value="Disease resistance protein (TIR-NBS-LRR class)"/>
    <property type="match status" value="1"/>
</dbReference>
<organism evidence="6 7">
    <name type="scientific">Deinandra increscens subsp. villosa</name>
    <dbReference type="NCBI Taxonomy" id="3103831"/>
    <lineage>
        <taxon>Eukaryota</taxon>
        <taxon>Viridiplantae</taxon>
        <taxon>Streptophyta</taxon>
        <taxon>Embryophyta</taxon>
        <taxon>Tracheophyta</taxon>
        <taxon>Spermatophyta</taxon>
        <taxon>Magnoliopsida</taxon>
        <taxon>eudicotyledons</taxon>
        <taxon>Gunneridae</taxon>
        <taxon>Pentapetalae</taxon>
        <taxon>asterids</taxon>
        <taxon>campanulids</taxon>
        <taxon>Asterales</taxon>
        <taxon>Asteraceae</taxon>
        <taxon>Asteroideae</taxon>
        <taxon>Heliantheae alliance</taxon>
        <taxon>Madieae</taxon>
        <taxon>Madiinae</taxon>
        <taxon>Deinandra</taxon>
    </lineage>
</organism>
<dbReference type="GO" id="GO:0007165">
    <property type="term" value="P:signal transduction"/>
    <property type="evidence" value="ECO:0007669"/>
    <property type="project" value="InterPro"/>
</dbReference>
<dbReference type="SMART" id="SM00255">
    <property type="entry name" value="TIR"/>
    <property type="match status" value="1"/>
</dbReference>
<dbReference type="InterPro" id="IPR042197">
    <property type="entry name" value="Apaf_helical"/>
</dbReference>
<dbReference type="SUPFAM" id="SSF52058">
    <property type="entry name" value="L domain-like"/>
    <property type="match status" value="1"/>
</dbReference>
<dbReference type="Pfam" id="PF23282">
    <property type="entry name" value="WHD_ROQ1"/>
    <property type="match status" value="1"/>
</dbReference>
<dbReference type="PANTHER" id="PTHR11017:SF305">
    <property type="entry name" value="TMV RESISTANCE PROTEIN N-LIKE"/>
    <property type="match status" value="1"/>
</dbReference>
<gene>
    <name evidence="6" type="ORF">SSX86_009499</name>
</gene>
<dbReference type="PRINTS" id="PR00364">
    <property type="entry name" value="DISEASERSIST"/>
</dbReference>
<evidence type="ECO:0000256" key="2">
    <source>
        <dbReference type="ARBA" id="ARBA00022737"/>
    </source>
</evidence>
<dbReference type="InterPro" id="IPR027417">
    <property type="entry name" value="P-loop_NTPase"/>
</dbReference>
<keyword evidence="7" id="KW-1185">Reference proteome</keyword>
<keyword evidence="1" id="KW-0433">Leucine-rich repeat</keyword>
<protein>
    <recommendedName>
        <fullName evidence="5">TIR domain-containing protein</fullName>
    </recommendedName>
</protein>
<evidence type="ECO:0000256" key="4">
    <source>
        <dbReference type="ARBA" id="ARBA00023027"/>
    </source>
</evidence>
<dbReference type="InterPro" id="IPR058192">
    <property type="entry name" value="WHD_ROQ1-like"/>
</dbReference>
<evidence type="ECO:0000313" key="6">
    <source>
        <dbReference type="EMBL" id="KAK9070931.1"/>
    </source>
</evidence>
<dbReference type="SUPFAM" id="SSF52200">
    <property type="entry name" value="Toll/Interleukin receptor TIR domain"/>
    <property type="match status" value="1"/>
</dbReference>
<dbReference type="PROSITE" id="PS50104">
    <property type="entry name" value="TIR"/>
    <property type="match status" value="1"/>
</dbReference>
<dbReference type="GO" id="GO:0043531">
    <property type="term" value="F:ADP binding"/>
    <property type="evidence" value="ECO:0007669"/>
    <property type="project" value="InterPro"/>
</dbReference>
<dbReference type="InterPro" id="IPR000157">
    <property type="entry name" value="TIR_dom"/>
</dbReference>
<dbReference type="Gene3D" id="3.40.50.300">
    <property type="entry name" value="P-loop containing nucleotide triphosphate hydrolases"/>
    <property type="match status" value="1"/>
</dbReference>
<sequence length="879" mass="101317">MTTTSTSSGFSYDVFLSFRGEDTRHTFTDHLYAALKQAAIRTFRDDDAMDRGKLLDPELKKAIHESAISIIVFSRNYASSKWCLDEVLTIIEEQERLSSKHEVVPVFYHVEPSDVRNQTGSFEKAFEKPEAEFISKIVNVIRKKLNYNLLYVDDNLIGIKNHVDRIESWLQDPSPEAVILLIHGMGGIGKSTIAKCIYNSNYKEYDVSCFLADIHETSNHHNGGFLRLQAQLLSKILRSEKEEVIWNLDEGIMKVANALCNKKVLLVLDDIKTRKQLLYLLGRQQFYTGSKVIITTRDISLLTNFNIPPMVHPIEELGLSDSKELFCMYAFRRDHPIEPYILQTKLIIQHCGGLPLALKVLGSYLNRKNINVWKDAMRKLDEIPNPDIQKVLQLSFDTLEETKDKDLFLYIACFFVGEKEEFIVKLLAECDLYPEDGIQNLKDRSLLYIEFGSVMMHQLIKEMGQEVVRQESPKDPGKRSRLWNYQDSYKVLRENEGTRKVEGLVLDMRRIKGIYPTSIVNRENGIKRCFEDFSGHTFPTNKENFKVVALEKMKNLMLLQLDYATFSGSYKKLPKTLRLLRWHGFPLKSIPSDVSLQKLVVLDLCYSKLEEVWDGFKEIGSLKILNLSYSLKLMKTPDFRGLPSLESLLLEGCESLTQVLYEFGIFSIYVLGKTLPCFRYNYKKKGSTISFTVPSHPNGSGTSGLNVCFMYAKNIEYRSIPIIEVNNKTKVLVWIYNPTARLYQGGDLEYNVWLSFWRTGNLLDYGDEIVVSITLYKYGGTKVEVEIVEECCVNLVYDEDNEEEIGEEKKDMGTLCMLNQISWSERMHVEISDYVHSGKTYFFEHNGFILEDIEDESTVDWRGPGPETSWFRGLEYNGF</sequence>
<dbReference type="Gene3D" id="3.80.10.10">
    <property type="entry name" value="Ribonuclease Inhibitor"/>
    <property type="match status" value="1"/>
</dbReference>
<dbReference type="Pfam" id="PF00931">
    <property type="entry name" value="NB-ARC"/>
    <property type="match status" value="1"/>
</dbReference>
<evidence type="ECO:0000256" key="3">
    <source>
        <dbReference type="ARBA" id="ARBA00022821"/>
    </source>
</evidence>
<dbReference type="InterPro" id="IPR044974">
    <property type="entry name" value="Disease_R_plants"/>
</dbReference>
<dbReference type="Gene3D" id="1.10.8.430">
    <property type="entry name" value="Helical domain of apoptotic protease-activating factors"/>
    <property type="match status" value="1"/>
</dbReference>
<accession>A0AAP0D963</accession>
<dbReference type="Proteomes" id="UP001408789">
    <property type="component" value="Unassembled WGS sequence"/>
</dbReference>
<keyword evidence="4" id="KW-0520">NAD</keyword>
<name>A0AAP0D963_9ASTR</name>
<dbReference type="PANTHER" id="PTHR11017">
    <property type="entry name" value="LEUCINE-RICH REPEAT-CONTAINING PROTEIN"/>
    <property type="match status" value="1"/>
</dbReference>
<dbReference type="InterPro" id="IPR035897">
    <property type="entry name" value="Toll_tir_struct_dom_sf"/>
</dbReference>
<dbReference type="SUPFAM" id="SSF52540">
    <property type="entry name" value="P-loop containing nucleoside triphosphate hydrolases"/>
    <property type="match status" value="1"/>
</dbReference>
<feature type="domain" description="TIR" evidence="5">
    <location>
        <begin position="10"/>
        <end position="145"/>
    </location>
</feature>
<keyword evidence="2" id="KW-0677">Repeat</keyword>
<dbReference type="InterPro" id="IPR036390">
    <property type="entry name" value="WH_DNA-bd_sf"/>
</dbReference>
<dbReference type="GO" id="GO:0006952">
    <property type="term" value="P:defense response"/>
    <property type="evidence" value="ECO:0007669"/>
    <property type="project" value="UniProtKB-KW"/>
</dbReference>
<reference evidence="6 7" key="1">
    <citation type="submission" date="2024-04" db="EMBL/GenBank/DDBJ databases">
        <title>The reference genome of an endangered Asteraceae, Deinandra increscens subsp. villosa, native to the Central Coast of California.</title>
        <authorList>
            <person name="Guilliams M."/>
            <person name="Hasenstab-Lehman K."/>
            <person name="Meyer R."/>
            <person name="Mcevoy S."/>
        </authorList>
    </citation>
    <scope>NUCLEOTIDE SEQUENCE [LARGE SCALE GENOMIC DNA]</scope>
    <source>
        <tissue evidence="6">Leaf</tissue>
    </source>
</reference>